<dbReference type="Gene3D" id="3.40.50.280">
    <property type="entry name" value="Cobalamin-binding domain"/>
    <property type="match status" value="1"/>
</dbReference>
<dbReference type="CDD" id="cd01104">
    <property type="entry name" value="HTH_MlrA-CarA"/>
    <property type="match status" value="1"/>
</dbReference>
<dbReference type="PANTHER" id="PTHR30204">
    <property type="entry name" value="REDOX-CYCLING DRUG-SENSING TRANSCRIPTIONAL ACTIVATOR SOXR"/>
    <property type="match status" value="1"/>
</dbReference>
<dbReference type="GO" id="GO:0031419">
    <property type="term" value="F:cobalamin binding"/>
    <property type="evidence" value="ECO:0007669"/>
    <property type="project" value="InterPro"/>
</dbReference>
<evidence type="ECO:0000256" key="4">
    <source>
        <dbReference type="ARBA" id="ARBA00023163"/>
    </source>
</evidence>
<comment type="caution">
    <text evidence="6">The sequence shown here is derived from an EMBL/GenBank/DDBJ whole genome shotgun (WGS) entry which is preliminary data.</text>
</comment>
<evidence type="ECO:0000313" key="6">
    <source>
        <dbReference type="EMBL" id="HDR52139.1"/>
    </source>
</evidence>
<gene>
    <name evidence="6" type="ORF">ENN90_11070</name>
</gene>
<evidence type="ECO:0000256" key="2">
    <source>
        <dbReference type="ARBA" id="ARBA00023015"/>
    </source>
</evidence>
<dbReference type="Pfam" id="PF02607">
    <property type="entry name" value="B12-binding_2"/>
    <property type="match status" value="1"/>
</dbReference>
<sequence>MKERGYSIKDLEVLSGIKAHTIRIWEKRYELLVPQRTDTNIRYYTDDDLRRMLNVSLLVGNGYKISKVAKWDEEKINEKVLEIAEKRTSDSDYIDRLILHMVNFDNRSFYNLTNEIIESLGFEDAVTKIFFEFFVRVGTYWQVGSIFPAQEHYVTNIFRQKMIAEIDKLGLEKSSRATILFFLPENELHEMSLLFYSYLSLKMGYHIIYLGQFVPWNDLEKIQRQVKIDFVFTAFINSIPKEELENYLVSLKELFSSKKIFITGWQLQLHQPALPRNVKIVKDYSEFKKYLR</sequence>
<reference evidence="6" key="1">
    <citation type="journal article" date="2020" name="mSystems">
        <title>Genome- and Community-Level Interaction Insights into Carbon Utilization and Element Cycling Functions of Hydrothermarchaeota in Hydrothermal Sediment.</title>
        <authorList>
            <person name="Zhou Z."/>
            <person name="Liu Y."/>
            <person name="Xu W."/>
            <person name="Pan J."/>
            <person name="Luo Z.H."/>
            <person name="Li M."/>
        </authorList>
    </citation>
    <scope>NUCLEOTIDE SEQUENCE [LARGE SCALE GENOMIC DNA]</scope>
    <source>
        <strain evidence="6">SpSt-1217</strain>
    </source>
</reference>
<dbReference type="InterPro" id="IPR009061">
    <property type="entry name" value="DNA-bd_dom_put_sf"/>
</dbReference>
<dbReference type="InterPro" id="IPR036724">
    <property type="entry name" value="Cobalamin-bd_sf"/>
</dbReference>
<evidence type="ECO:0000256" key="1">
    <source>
        <dbReference type="ARBA" id="ARBA00022491"/>
    </source>
</evidence>
<proteinExistence type="predicted"/>
<dbReference type="InterPro" id="IPR047057">
    <property type="entry name" value="MerR_fam"/>
</dbReference>
<dbReference type="SMART" id="SM00422">
    <property type="entry name" value="HTH_MERR"/>
    <property type="match status" value="1"/>
</dbReference>
<dbReference type="GO" id="GO:0003677">
    <property type="term" value="F:DNA binding"/>
    <property type="evidence" value="ECO:0007669"/>
    <property type="project" value="UniProtKB-KW"/>
</dbReference>
<dbReference type="AlphaFoldDB" id="A0A831LNR9"/>
<dbReference type="EMBL" id="DSDK01000608">
    <property type="protein sequence ID" value="HDR52139.1"/>
    <property type="molecule type" value="Genomic_DNA"/>
</dbReference>
<dbReference type="Pfam" id="PF13411">
    <property type="entry name" value="MerR_1"/>
    <property type="match status" value="1"/>
</dbReference>
<keyword evidence="3" id="KW-0238">DNA-binding</keyword>
<protein>
    <submittedName>
        <fullName evidence="6">MerR family transcriptional regulator</fullName>
    </submittedName>
</protein>
<feature type="domain" description="HTH merR-type" evidence="5">
    <location>
        <begin position="5"/>
        <end position="53"/>
    </location>
</feature>
<keyword evidence="1" id="KW-0678">Repressor</keyword>
<evidence type="ECO:0000256" key="3">
    <source>
        <dbReference type="ARBA" id="ARBA00023125"/>
    </source>
</evidence>
<dbReference type="PANTHER" id="PTHR30204:SF69">
    <property type="entry name" value="MERR-FAMILY TRANSCRIPTIONAL REGULATOR"/>
    <property type="match status" value="1"/>
</dbReference>
<keyword evidence="2" id="KW-0805">Transcription regulation</keyword>
<dbReference type="InterPro" id="IPR000551">
    <property type="entry name" value="MerR-type_HTH_dom"/>
</dbReference>
<dbReference type="Proteomes" id="UP000886047">
    <property type="component" value="Unassembled WGS sequence"/>
</dbReference>
<dbReference type="Gene3D" id="1.10.1240.10">
    <property type="entry name" value="Methionine synthase domain"/>
    <property type="match status" value="1"/>
</dbReference>
<dbReference type="GO" id="GO:0046872">
    <property type="term" value="F:metal ion binding"/>
    <property type="evidence" value="ECO:0007669"/>
    <property type="project" value="InterPro"/>
</dbReference>
<organism evidence="6">
    <name type="scientific">Mariniphaga anaerophila</name>
    <dbReference type="NCBI Taxonomy" id="1484053"/>
    <lineage>
        <taxon>Bacteria</taxon>
        <taxon>Pseudomonadati</taxon>
        <taxon>Bacteroidota</taxon>
        <taxon>Bacteroidia</taxon>
        <taxon>Marinilabiliales</taxon>
        <taxon>Prolixibacteraceae</taxon>
        <taxon>Mariniphaga</taxon>
    </lineage>
</organism>
<dbReference type="SUPFAM" id="SSF52242">
    <property type="entry name" value="Cobalamin (vitamin B12)-binding domain"/>
    <property type="match status" value="1"/>
</dbReference>
<dbReference type="InterPro" id="IPR036594">
    <property type="entry name" value="Meth_synthase_dom"/>
</dbReference>
<name>A0A831LNR9_9BACT</name>
<dbReference type="InterPro" id="IPR003759">
    <property type="entry name" value="Cbl-bd_cap"/>
</dbReference>
<dbReference type="SUPFAM" id="SSF46955">
    <property type="entry name" value="Putative DNA-binding domain"/>
    <property type="match status" value="1"/>
</dbReference>
<evidence type="ECO:0000259" key="5">
    <source>
        <dbReference type="PROSITE" id="PS50937"/>
    </source>
</evidence>
<keyword evidence="4" id="KW-0804">Transcription</keyword>
<dbReference type="PROSITE" id="PS50937">
    <property type="entry name" value="HTH_MERR_2"/>
    <property type="match status" value="1"/>
</dbReference>
<dbReference type="Gene3D" id="1.10.1660.10">
    <property type="match status" value="1"/>
</dbReference>
<dbReference type="GO" id="GO:0003700">
    <property type="term" value="F:DNA-binding transcription factor activity"/>
    <property type="evidence" value="ECO:0007669"/>
    <property type="project" value="InterPro"/>
</dbReference>
<accession>A0A831LNR9</accession>